<evidence type="ECO:0000313" key="3">
    <source>
        <dbReference type="Proteomes" id="UP001597493"/>
    </source>
</evidence>
<gene>
    <name evidence="2" type="ORF">ACFSW5_00255</name>
</gene>
<feature type="region of interest" description="Disordered" evidence="1">
    <location>
        <begin position="61"/>
        <end position="151"/>
    </location>
</feature>
<dbReference type="RefSeq" id="WP_379268468.1">
    <property type="nucleotide sequence ID" value="NZ_JBHUGT010000026.1"/>
</dbReference>
<comment type="caution">
    <text evidence="2">The sequence shown here is derived from an EMBL/GenBank/DDBJ whole genome shotgun (WGS) entry which is preliminary data.</text>
</comment>
<accession>A0ABW5QQQ2</accession>
<keyword evidence="3" id="KW-1185">Reference proteome</keyword>
<feature type="compositionally biased region" description="Basic and acidic residues" evidence="1">
    <location>
        <begin position="94"/>
        <end position="112"/>
    </location>
</feature>
<protein>
    <recommendedName>
        <fullName evidence="4">Spore coat protein</fullName>
    </recommendedName>
</protein>
<evidence type="ECO:0008006" key="4">
    <source>
        <dbReference type="Google" id="ProtNLM"/>
    </source>
</evidence>
<proteinExistence type="predicted"/>
<dbReference type="EMBL" id="JBHUMY010000001">
    <property type="protein sequence ID" value="MFD2658692.1"/>
    <property type="molecule type" value="Genomic_DNA"/>
</dbReference>
<evidence type="ECO:0000313" key="2">
    <source>
        <dbReference type="EMBL" id="MFD2658692.1"/>
    </source>
</evidence>
<name>A0ABW5QQQ2_9BACL</name>
<reference evidence="3" key="1">
    <citation type="journal article" date="2019" name="Int. J. Syst. Evol. Microbiol.">
        <title>The Global Catalogue of Microorganisms (GCM) 10K type strain sequencing project: providing services to taxonomists for standard genome sequencing and annotation.</title>
        <authorList>
            <consortium name="The Broad Institute Genomics Platform"/>
            <consortium name="The Broad Institute Genome Sequencing Center for Infectious Disease"/>
            <person name="Wu L."/>
            <person name="Ma J."/>
        </authorList>
    </citation>
    <scope>NUCLEOTIDE SEQUENCE [LARGE SCALE GENOMIC DNA]</scope>
    <source>
        <strain evidence="3">TISTR 1827</strain>
    </source>
</reference>
<feature type="compositionally biased region" description="Basic and acidic residues" evidence="1">
    <location>
        <begin position="61"/>
        <end position="78"/>
    </location>
</feature>
<feature type="compositionally biased region" description="Basic residues" evidence="1">
    <location>
        <begin position="139"/>
        <end position="151"/>
    </location>
</feature>
<dbReference type="Proteomes" id="UP001597493">
    <property type="component" value="Unassembled WGS sequence"/>
</dbReference>
<organism evidence="2 3">
    <name type="scientific">Paenibacillus thailandensis</name>
    <dbReference type="NCBI Taxonomy" id="393250"/>
    <lineage>
        <taxon>Bacteria</taxon>
        <taxon>Bacillati</taxon>
        <taxon>Bacillota</taxon>
        <taxon>Bacilli</taxon>
        <taxon>Bacillales</taxon>
        <taxon>Paenibacillaceae</taxon>
        <taxon>Paenibacillus</taxon>
    </lineage>
</organism>
<sequence length="151" mass="17385">MLDMCCGPHCSGITVVDPPKKVYRDVFHPQFVEVVHPIEVVTRHHFVPVYRHICKYEVRDECDNNNGPHHDKGKDHHSWGHKPNGHYSGGYQRWEGEHKSGKDDKDDKDGHHKSGNHGHKSEKSGYKPYISKAVSKPLVKSKKKRKKASHR</sequence>
<evidence type="ECO:0000256" key="1">
    <source>
        <dbReference type="SAM" id="MobiDB-lite"/>
    </source>
</evidence>